<proteinExistence type="predicted"/>
<dbReference type="RefSeq" id="WP_131238990.1">
    <property type="nucleotide sequence ID" value="NZ_SJTH01000067.1"/>
</dbReference>
<gene>
    <name evidence="1" type="ORF">E0Y62_24445</name>
</gene>
<dbReference type="Proteomes" id="UP000293846">
    <property type="component" value="Unassembled WGS sequence"/>
</dbReference>
<dbReference type="AlphaFoldDB" id="A0A4R1ATN7"/>
<evidence type="ECO:0000313" key="2">
    <source>
        <dbReference type="Proteomes" id="UP000293846"/>
    </source>
</evidence>
<protein>
    <submittedName>
        <fullName evidence="1">Uncharacterized protein</fullName>
    </submittedName>
</protein>
<evidence type="ECO:0000313" key="1">
    <source>
        <dbReference type="EMBL" id="TCJ01329.1"/>
    </source>
</evidence>
<keyword evidence="2" id="KW-1185">Reference proteome</keyword>
<organism evidence="1 2">
    <name type="scientific">Cytobacillus praedii</name>
    <dbReference type="NCBI Taxonomy" id="1742358"/>
    <lineage>
        <taxon>Bacteria</taxon>
        <taxon>Bacillati</taxon>
        <taxon>Bacillota</taxon>
        <taxon>Bacilli</taxon>
        <taxon>Bacillales</taxon>
        <taxon>Bacillaceae</taxon>
        <taxon>Cytobacillus</taxon>
    </lineage>
</organism>
<dbReference type="EMBL" id="SJTH01000067">
    <property type="protein sequence ID" value="TCJ01329.1"/>
    <property type="molecule type" value="Genomic_DNA"/>
</dbReference>
<sequence length="319" mass="36835">MKEYTFKTVVKSSITFLPEWSELVLGTVSFSIQSEYRANQPYMVQVPSDDTGQINGNFRLEKEVNKPSFVPLHAKTIVYAINEEEAFQKGLQKINSYLDIISLITKTTINIATTGECYTKDGVRDRMFSAKIANVSLANEKIKEITYNLLKYMTWLPEDTKNRVLKGIRFYRKAMLEEQFDAEYLLLWISLEVLGGTLRGNSYYPVCKVCANEIRECKHCGTDTKYNPSEKTLIKELLVRELSLVSGNKFNQWYKSRSSLVHSGNSINNDDIDTIKKHTAEIKELIPKVIDLILEKNMLKEQIKDEEELFYWGFSKPKD</sequence>
<accession>A0A4R1ATN7</accession>
<reference evidence="1 2" key="1">
    <citation type="submission" date="2019-03" db="EMBL/GenBank/DDBJ databases">
        <authorList>
            <person name="Jensen L."/>
            <person name="Storgaard J."/>
            <person name="Sulaj E."/>
            <person name="Schramm A."/>
            <person name="Marshall I.P.G."/>
        </authorList>
    </citation>
    <scope>NUCLEOTIDE SEQUENCE [LARGE SCALE GENOMIC DNA]</scope>
    <source>
        <strain evidence="1 2">2017H2G3</strain>
    </source>
</reference>
<name>A0A4R1ATN7_9BACI</name>
<dbReference type="OrthoDB" id="9980828at2"/>
<comment type="caution">
    <text evidence="1">The sequence shown here is derived from an EMBL/GenBank/DDBJ whole genome shotgun (WGS) entry which is preliminary data.</text>
</comment>